<protein>
    <recommendedName>
        <fullName evidence="3">histidine kinase</fullName>
        <ecNumber evidence="3">2.7.13.3</ecNumber>
    </recommendedName>
</protein>
<evidence type="ECO:0000256" key="1">
    <source>
        <dbReference type="ARBA" id="ARBA00000085"/>
    </source>
</evidence>
<dbReference type="EC" id="2.7.13.3" evidence="3"/>
<comment type="caution">
    <text evidence="14">The sequence shown here is derived from an EMBL/GenBank/DDBJ whole genome shotgun (WGS) entry which is preliminary data.</text>
</comment>
<evidence type="ECO:0000256" key="4">
    <source>
        <dbReference type="ARBA" id="ARBA00022475"/>
    </source>
</evidence>
<feature type="domain" description="Histidine kinase" evidence="12">
    <location>
        <begin position="326"/>
        <end position="527"/>
    </location>
</feature>
<dbReference type="CDD" id="cd06225">
    <property type="entry name" value="HAMP"/>
    <property type="match status" value="1"/>
</dbReference>
<dbReference type="SUPFAM" id="SSF47384">
    <property type="entry name" value="Homodimeric domain of signal transducing histidine kinase"/>
    <property type="match status" value="1"/>
</dbReference>
<dbReference type="InterPro" id="IPR003594">
    <property type="entry name" value="HATPase_dom"/>
</dbReference>
<dbReference type="SMART" id="SM00388">
    <property type="entry name" value="HisKA"/>
    <property type="match status" value="1"/>
</dbReference>
<keyword evidence="15" id="KW-1185">Reference proteome</keyword>
<dbReference type="RefSeq" id="WP_229743702.1">
    <property type="nucleotide sequence ID" value="NZ_BMJQ01000006.1"/>
</dbReference>
<evidence type="ECO:0000313" key="15">
    <source>
        <dbReference type="Proteomes" id="UP000646365"/>
    </source>
</evidence>
<dbReference type="PROSITE" id="PS50885">
    <property type="entry name" value="HAMP"/>
    <property type="match status" value="1"/>
</dbReference>
<keyword evidence="11" id="KW-1133">Transmembrane helix</keyword>
<keyword evidence="11" id="KW-0472">Membrane</keyword>
<dbReference type="InterPro" id="IPR003660">
    <property type="entry name" value="HAMP_dom"/>
</dbReference>
<dbReference type="PRINTS" id="PR00344">
    <property type="entry name" value="BCTRLSENSOR"/>
</dbReference>
<keyword evidence="4" id="KW-1003">Cell membrane</keyword>
<dbReference type="Proteomes" id="UP000646365">
    <property type="component" value="Unassembled WGS sequence"/>
</dbReference>
<dbReference type="CDD" id="cd00082">
    <property type="entry name" value="HisKA"/>
    <property type="match status" value="1"/>
</dbReference>
<dbReference type="Gene3D" id="1.10.287.130">
    <property type="match status" value="1"/>
</dbReference>
<dbReference type="GO" id="GO:0005524">
    <property type="term" value="F:ATP binding"/>
    <property type="evidence" value="ECO:0007669"/>
    <property type="project" value="UniProtKB-KW"/>
</dbReference>
<organism evidence="14 15">
    <name type="scientific">Aliidongia dinghuensis</name>
    <dbReference type="NCBI Taxonomy" id="1867774"/>
    <lineage>
        <taxon>Bacteria</taxon>
        <taxon>Pseudomonadati</taxon>
        <taxon>Pseudomonadota</taxon>
        <taxon>Alphaproteobacteria</taxon>
        <taxon>Rhodospirillales</taxon>
        <taxon>Dongiaceae</taxon>
        <taxon>Aliidongia</taxon>
    </lineage>
</organism>
<dbReference type="InterPro" id="IPR050980">
    <property type="entry name" value="2C_sensor_his_kinase"/>
</dbReference>
<feature type="transmembrane region" description="Helical" evidence="11">
    <location>
        <begin position="244"/>
        <end position="263"/>
    </location>
</feature>
<dbReference type="PANTHER" id="PTHR44936">
    <property type="entry name" value="SENSOR PROTEIN CREC"/>
    <property type="match status" value="1"/>
</dbReference>
<evidence type="ECO:0000259" key="12">
    <source>
        <dbReference type="PROSITE" id="PS50109"/>
    </source>
</evidence>
<dbReference type="InterPro" id="IPR004358">
    <property type="entry name" value="Sig_transdc_His_kin-like_C"/>
</dbReference>
<reference evidence="14" key="1">
    <citation type="journal article" date="2014" name="Int. J. Syst. Evol. Microbiol.">
        <title>Complete genome sequence of Corynebacterium casei LMG S-19264T (=DSM 44701T), isolated from a smear-ripened cheese.</title>
        <authorList>
            <consortium name="US DOE Joint Genome Institute (JGI-PGF)"/>
            <person name="Walter F."/>
            <person name="Albersmeier A."/>
            <person name="Kalinowski J."/>
            <person name="Ruckert C."/>
        </authorList>
    </citation>
    <scope>NUCLEOTIDE SEQUENCE</scope>
    <source>
        <strain evidence="14">CGMCC 1.15725</strain>
    </source>
</reference>
<gene>
    <name evidence="14" type="ORF">GCM10011611_26800</name>
</gene>
<dbReference type="EMBL" id="BMJQ01000006">
    <property type="protein sequence ID" value="GGF19524.1"/>
    <property type="molecule type" value="Genomic_DNA"/>
</dbReference>
<dbReference type="PROSITE" id="PS50109">
    <property type="entry name" value="HIS_KIN"/>
    <property type="match status" value="1"/>
</dbReference>
<dbReference type="InterPro" id="IPR005467">
    <property type="entry name" value="His_kinase_dom"/>
</dbReference>
<dbReference type="SUPFAM" id="SSF55874">
    <property type="entry name" value="ATPase domain of HSP90 chaperone/DNA topoisomerase II/histidine kinase"/>
    <property type="match status" value="1"/>
</dbReference>
<dbReference type="PANTHER" id="PTHR44936:SF10">
    <property type="entry name" value="SENSOR PROTEIN RSTB"/>
    <property type="match status" value="1"/>
</dbReference>
<evidence type="ECO:0000259" key="13">
    <source>
        <dbReference type="PROSITE" id="PS50885"/>
    </source>
</evidence>
<evidence type="ECO:0000256" key="5">
    <source>
        <dbReference type="ARBA" id="ARBA00022553"/>
    </source>
</evidence>
<dbReference type="SUPFAM" id="SSF158472">
    <property type="entry name" value="HAMP domain-like"/>
    <property type="match status" value="1"/>
</dbReference>
<evidence type="ECO:0000256" key="8">
    <source>
        <dbReference type="ARBA" id="ARBA00022777"/>
    </source>
</evidence>
<evidence type="ECO:0000256" key="7">
    <source>
        <dbReference type="ARBA" id="ARBA00022741"/>
    </source>
</evidence>
<dbReference type="Gene3D" id="6.10.340.10">
    <property type="match status" value="1"/>
</dbReference>
<evidence type="ECO:0000256" key="9">
    <source>
        <dbReference type="ARBA" id="ARBA00022840"/>
    </source>
</evidence>
<dbReference type="Gene3D" id="3.30.565.10">
    <property type="entry name" value="Histidine kinase-like ATPase, C-terminal domain"/>
    <property type="match status" value="1"/>
</dbReference>
<dbReference type="InterPro" id="IPR036890">
    <property type="entry name" value="HATPase_C_sf"/>
</dbReference>
<dbReference type="InterPro" id="IPR036097">
    <property type="entry name" value="HisK_dim/P_sf"/>
</dbReference>
<dbReference type="InterPro" id="IPR003661">
    <property type="entry name" value="HisK_dim/P_dom"/>
</dbReference>
<keyword evidence="6" id="KW-0808">Transferase</keyword>
<dbReference type="Pfam" id="PF00512">
    <property type="entry name" value="HisKA"/>
    <property type="match status" value="1"/>
</dbReference>
<reference evidence="14" key="2">
    <citation type="submission" date="2020-09" db="EMBL/GenBank/DDBJ databases">
        <authorList>
            <person name="Sun Q."/>
            <person name="Zhou Y."/>
        </authorList>
    </citation>
    <scope>NUCLEOTIDE SEQUENCE</scope>
    <source>
        <strain evidence="14">CGMCC 1.15725</strain>
    </source>
</reference>
<feature type="transmembrane region" description="Helical" evidence="11">
    <location>
        <begin position="12"/>
        <end position="31"/>
    </location>
</feature>
<dbReference type="SMART" id="SM00387">
    <property type="entry name" value="HATPase_c"/>
    <property type="match status" value="1"/>
</dbReference>
<keyword evidence="8 14" id="KW-0418">Kinase</keyword>
<feature type="region of interest" description="Disordered" evidence="10">
    <location>
        <begin position="72"/>
        <end position="96"/>
    </location>
</feature>
<keyword evidence="5" id="KW-0597">Phosphoprotein</keyword>
<dbReference type="GO" id="GO:0005886">
    <property type="term" value="C:plasma membrane"/>
    <property type="evidence" value="ECO:0007669"/>
    <property type="project" value="UniProtKB-SubCell"/>
</dbReference>
<evidence type="ECO:0000256" key="2">
    <source>
        <dbReference type="ARBA" id="ARBA00004651"/>
    </source>
</evidence>
<comment type="subcellular location">
    <subcellularLocation>
        <location evidence="2">Cell membrane</location>
        <topology evidence="2">Multi-pass membrane protein</topology>
    </subcellularLocation>
</comment>
<evidence type="ECO:0000256" key="6">
    <source>
        <dbReference type="ARBA" id="ARBA00022679"/>
    </source>
</evidence>
<evidence type="ECO:0000256" key="3">
    <source>
        <dbReference type="ARBA" id="ARBA00012438"/>
    </source>
</evidence>
<dbReference type="Pfam" id="PF02518">
    <property type="entry name" value="HATPase_c"/>
    <property type="match status" value="1"/>
</dbReference>
<sequence length="527" mass="56692">MKPKWRPSLGLVVFAVFSAVMAMPLVGLFLFRLYDNQLIRQTEQELIAQGATLSALFAAEVEAKIAAESGRTPLALGAPEPPPDATADPAGRYHPVPATLDLARDDRLPPRPDAVAATTAPDPRLAEIGQHLAALAAETQKTTLTGFRILDPQGVVIGGREEMGRSLAGVDEVAAALAGRYKSVLRQRIPNGPEPALSSISRGAHVRVFAAMPVFVDDRVAGVVYLSRTPSNILESLYAERRSVLVAALTILLVTMAIGYVFLRILTRPIHELIRRTAEIQSGDRSALRPLVHHGTREIALLSQSFLDMAESLFDRSDYIATFTAHVSHELKSPLTSIQGAAELLYDNAERMTEAERRKFLRNIMGDAQRLATLVRRLRELAKADNPELGGTTNIGAVIARLREVRIPLAIATTGDATAAIGISEENAAIVLSHLADNAAQHGATGLHVHVEPAADRVRITVSDDGTGISEGNRARIFDAHFTTRRENGGTGMGLSIVCSMLRAHRGGIRLVPSRAGSAFEILLPKA</sequence>
<dbReference type="AlphaFoldDB" id="A0A8J2YTG6"/>
<dbReference type="Pfam" id="PF00672">
    <property type="entry name" value="HAMP"/>
    <property type="match status" value="1"/>
</dbReference>
<keyword evidence="11" id="KW-0812">Transmembrane</keyword>
<keyword evidence="9" id="KW-0067">ATP-binding</keyword>
<feature type="domain" description="HAMP" evidence="13">
    <location>
        <begin position="264"/>
        <end position="318"/>
    </location>
</feature>
<evidence type="ECO:0000256" key="10">
    <source>
        <dbReference type="SAM" id="MobiDB-lite"/>
    </source>
</evidence>
<dbReference type="GO" id="GO:0000155">
    <property type="term" value="F:phosphorelay sensor kinase activity"/>
    <property type="evidence" value="ECO:0007669"/>
    <property type="project" value="InterPro"/>
</dbReference>
<proteinExistence type="predicted"/>
<evidence type="ECO:0000313" key="14">
    <source>
        <dbReference type="EMBL" id="GGF19524.1"/>
    </source>
</evidence>
<comment type="catalytic activity">
    <reaction evidence="1">
        <text>ATP + protein L-histidine = ADP + protein N-phospho-L-histidine.</text>
        <dbReference type="EC" id="2.7.13.3"/>
    </reaction>
</comment>
<name>A0A8J2YTG6_9PROT</name>
<accession>A0A8J2YTG6</accession>
<evidence type="ECO:0000256" key="11">
    <source>
        <dbReference type="SAM" id="Phobius"/>
    </source>
</evidence>
<keyword evidence="7" id="KW-0547">Nucleotide-binding</keyword>